<name>A0ABV5HP90_9VIBR</name>
<keyword evidence="7" id="KW-1185">Reference proteome</keyword>
<comment type="caution">
    <text evidence="6">The sequence shown here is derived from an EMBL/GenBank/DDBJ whole genome shotgun (WGS) entry which is preliminary data.</text>
</comment>
<dbReference type="EMBL" id="JBHMEP010000003">
    <property type="protein sequence ID" value="MFB9136054.1"/>
    <property type="molecule type" value="Genomic_DNA"/>
</dbReference>
<keyword evidence="4" id="KW-0732">Signal</keyword>
<feature type="signal peptide" evidence="4">
    <location>
        <begin position="1"/>
        <end position="21"/>
    </location>
</feature>
<dbReference type="PROSITE" id="PS51257">
    <property type="entry name" value="PROKAR_LIPOPROTEIN"/>
    <property type="match status" value="1"/>
</dbReference>
<organism evidence="6 7">
    <name type="scientific">Vibrio olivae</name>
    <dbReference type="NCBI Taxonomy" id="1243002"/>
    <lineage>
        <taxon>Bacteria</taxon>
        <taxon>Pseudomonadati</taxon>
        <taxon>Pseudomonadota</taxon>
        <taxon>Gammaproteobacteria</taxon>
        <taxon>Vibrionales</taxon>
        <taxon>Vibrionaceae</taxon>
        <taxon>Vibrio</taxon>
    </lineage>
</organism>
<evidence type="ECO:0000256" key="3">
    <source>
        <dbReference type="SAM" id="MobiDB-lite"/>
    </source>
</evidence>
<evidence type="ECO:0000256" key="4">
    <source>
        <dbReference type="SAM" id="SignalP"/>
    </source>
</evidence>
<dbReference type="PANTHER" id="PTHR42715">
    <property type="entry name" value="BETA-GLUCOSIDASE"/>
    <property type="match status" value="1"/>
</dbReference>
<dbReference type="InterPro" id="IPR002772">
    <property type="entry name" value="Glyco_hydro_3_C"/>
</dbReference>
<dbReference type="SMART" id="SM01217">
    <property type="entry name" value="Fn3_like"/>
    <property type="match status" value="1"/>
</dbReference>
<protein>
    <submittedName>
        <fullName evidence="6">Glycoside hydrolase family 3 C-terminal domain-containing protein</fullName>
    </submittedName>
</protein>
<evidence type="ECO:0000256" key="2">
    <source>
        <dbReference type="ARBA" id="ARBA00022801"/>
    </source>
</evidence>
<evidence type="ECO:0000256" key="1">
    <source>
        <dbReference type="ARBA" id="ARBA00005336"/>
    </source>
</evidence>
<dbReference type="Pfam" id="PF14310">
    <property type="entry name" value="Fn3-like"/>
    <property type="match status" value="1"/>
</dbReference>
<dbReference type="InterPro" id="IPR036881">
    <property type="entry name" value="Glyco_hydro_3_C_sf"/>
</dbReference>
<feature type="domain" description="Fibronectin type III-like" evidence="5">
    <location>
        <begin position="744"/>
        <end position="815"/>
    </location>
</feature>
<dbReference type="RefSeq" id="WP_390193826.1">
    <property type="nucleotide sequence ID" value="NZ_JBHMEP010000003.1"/>
</dbReference>
<dbReference type="Gene3D" id="2.60.40.10">
    <property type="entry name" value="Immunoglobulins"/>
    <property type="match status" value="1"/>
</dbReference>
<dbReference type="InterPro" id="IPR017853">
    <property type="entry name" value="GH"/>
</dbReference>
<dbReference type="InterPro" id="IPR001764">
    <property type="entry name" value="Glyco_hydro_3_N"/>
</dbReference>
<feature type="region of interest" description="Disordered" evidence="3">
    <location>
        <begin position="520"/>
        <end position="541"/>
    </location>
</feature>
<gene>
    <name evidence="6" type="ORF">ACFFUV_13865</name>
</gene>
<sequence length="858" mass="92300">MLNSKLSVLSLVISAALIAGCNDSDNDNDTNNPPTPPNDLEAQAQALVSQMNSDEKLHLVIGPGFGTTATNDRAPVSGTVGFINGVLNDESGLDIPATKLMDGPAGIRINPTREGDANTYYATNFPSATVLASTWNTDLVEQVGEAAGEEGHDYGVDIWLAPAMNIQRHPLAGRNFEYFSEDPLISGMMGAAIVNGAQSQGIGTTIKHYVANNSETNRRTANTVITPRALREIYLRGFQYTVEHAQPWAMMSSYNSVNGTNTGERFDLMTTVARDEWGFDGFIMSDWWAGWNPVEMLKAGVDVIEPGGQWRFGHSDDWFPYIEAAYASGELTDADLDRNIVRILKQVLKTPSSQNYAFSSNPDLTAHAAVALQAAEEGIVLLKNDNNALPLSTATHTIAAFGTGQYGTLPVGGGSGSVNAENIISINQGLKDEGFAVNSALDEVYSGAYATRSLEGSMDLSANDFNPAKYCEGGTSAGETNLGGLFAVCRELDLTDEQISDAVENSDVAIITITRNTAEGADNEEHALETDSDGNSNPMSEGYYLNSVEQSLIDRVSSAFHAQSKNVVVVLNVGNSMDTAQWRDQVDAILVAYLPGQEAGTAVANIVSGAVNPSGKLAQTFPLDLENVSSYSEDGSSFPGIYEENYINGGPDDVPELNYDDQVLANDDHRDFNQYFSDDIYVGYRYNTTFDVDVAYPFGYGLSYTTFSLDNPAVSANTLSDEGRDGSVILTTTVRNTGGFAGKEVAQVYISAPEARLAKPQIELKAFAKTDQLAVNGQQRLTFTIPAADLASFDPQTNQWIVEQGQYQAYISTSSDVTDVQPVSFAVNQDIVVSDTTPDTLQLQPEYAGELNSRLLTK</sequence>
<evidence type="ECO:0000313" key="7">
    <source>
        <dbReference type="Proteomes" id="UP001589645"/>
    </source>
</evidence>
<keyword evidence="2 6" id="KW-0378">Hydrolase</keyword>
<dbReference type="PANTHER" id="PTHR42715:SF10">
    <property type="entry name" value="BETA-GLUCOSIDASE"/>
    <property type="match status" value="1"/>
</dbReference>
<dbReference type="Gene3D" id="3.40.50.1700">
    <property type="entry name" value="Glycoside hydrolase family 3 C-terminal domain"/>
    <property type="match status" value="1"/>
</dbReference>
<dbReference type="Proteomes" id="UP001589645">
    <property type="component" value="Unassembled WGS sequence"/>
</dbReference>
<reference evidence="6 7" key="1">
    <citation type="submission" date="2024-09" db="EMBL/GenBank/DDBJ databases">
        <authorList>
            <person name="Sun Q."/>
            <person name="Mori K."/>
        </authorList>
    </citation>
    <scope>NUCLEOTIDE SEQUENCE [LARGE SCALE GENOMIC DNA]</scope>
    <source>
        <strain evidence="6 7">CECT 8064</strain>
    </source>
</reference>
<proteinExistence type="inferred from homology"/>
<accession>A0ABV5HP90</accession>
<dbReference type="SUPFAM" id="SSF51445">
    <property type="entry name" value="(Trans)glycosidases"/>
    <property type="match status" value="1"/>
</dbReference>
<dbReference type="InterPro" id="IPR013783">
    <property type="entry name" value="Ig-like_fold"/>
</dbReference>
<feature type="chain" id="PRO_5046161981" evidence="4">
    <location>
        <begin position="22"/>
        <end position="858"/>
    </location>
</feature>
<dbReference type="SUPFAM" id="SSF52279">
    <property type="entry name" value="Beta-D-glucan exohydrolase, C-terminal domain"/>
    <property type="match status" value="1"/>
</dbReference>
<comment type="similarity">
    <text evidence="1">Belongs to the glycosyl hydrolase 3 family.</text>
</comment>
<dbReference type="InterPro" id="IPR050288">
    <property type="entry name" value="Cellulose_deg_GH3"/>
</dbReference>
<evidence type="ECO:0000259" key="5">
    <source>
        <dbReference type="SMART" id="SM01217"/>
    </source>
</evidence>
<dbReference type="GO" id="GO:0016787">
    <property type="term" value="F:hydrolase activity"/>
    <property type="evidence" value="ECO:0007669"/>
    <property type="project" value="UniProtKB-KW"/>
</dbReference>
<dbReference type="InterPro" id="IPR026891">
    <property type="entry name" value="Fn3-like"/>
</dbReference>
<dbReference type="Gene3D" id="3.20.20.300">
    <property type="entry name" value="Glycoside hydrolase, family 3, N-terminal domain"/>
    <property type="match status" value="1"/>
</dbReference>
<dbReference type="InterPro" id="IPR036962">
    <property type="entry name" value="Glyco_hydro_3_N_sf"/>
</dbReference>
<dbReference type="Pfam" id="PF01915">
    <property type="entry name" value="Glyco_hydro_3_C"/>
    <property type="match status" value="1"/>
</dbReference>
<evidence type="ECO:0000313" key="6">
    <source>
        <dbReference type="EMBL" id="MFB9136054.1"/>
    </source>
</evidence>
<dbReference type="PRINTS" id="PR00133">
    <property type="entry name" value="GLHYDRLASE3"/>
</dbReference>
<dbReference type="Pfam" id="PF00933">
    <property type="entry name" value="Glyco_hydro_3"/>
    <property type="match status" value="1"/>
</dbReference>